<dbReference type="AlphaFoldDB" id="A0A5J4QCI0"/>
<dbReference type="InterPro" id="IPR005117">
    <property type="entry name" value="NiRdtase/SiRdtase_haem-b_fer"/>
</dbReference>
<organism evidence="2">
    <name type="scientific">termite gut metagenome</name>
    <dbReference type="NCBI Taxonomy" id="433724"/>
    <lineage>
        <taxon>unclassified sequences</taxon>
        <taxon>metagenomes</taxon>
        <taxon>organismal metagenomes</taxon>
    </lineage>
</organism>
<dbReference type="GO" id="GO:0050311">
    <property type="term" value="F:sulfite reductase (ferredoxin) activity"/>
    <property type="evidence" value="ECO:0007669"/>
    <property type="project" value="UniProtKB-EC"/>
</dbReference>
<keyword evidence="2" id="KW-0560">Oxidoreductase</keyword>
<name>A0A5J4QCI0_9ZZZZ</name>
<gene>
    <name evidence="2" type="ORF">EZS27_031671</name>
</gene>
<dbReference type="Pfam" id="PF03460">
    <property type="entry name" value="NIR_SIR_ferr"/>
    <property type="match status" value="1"/>
</dbReference>
<dbReference type="InterPro" id="IPR036136">
    <property type="entry name" value="Nit/Sulf_reduc_fer-like_dom_sf"/>
</dbReference>
<evidence type="ECO:0000313" key="2">
    <source>
        <dbReference type="EMBL" id="KAA6318303.1"/>
    </source>
</evidence>
<dbReference type="EC" id="1.8.7.1" evidence="2"/>
<dbReference type="EMBL" id="SNRY01004235">
    <property type="protein sequence ID" value="KAA6318303.1"/>
    <property type="molecule type" value="Genomic_DNA"/>
</dbReference>
<evidence type="ECO:0000259" key="1">
    <source>
        <dbReference type="Pfam" id="PF03460"/>
    </source>
</evidence>
<protein>
    <submittedName>
        <fullName evidence="2">Sulfite reductase (Ferredoxin)</fullName>
        <ecNumber evidence="2">1.8.7.1</ecNumber>
    </submittedName>
</protein>
<accession>A0A5J4QCI0</accession>
<sequence>MYRIPKTLDNDIADLGALAKEYREEKINTAQFKTYHVPMGVYEQRTDGTYMVRIRTTGGVISPEQYLRVIDIAQRHKSD</sequence>
<reference evidence="2" key="1">
    <citation type="submission" date="2019-03" db="EMBL/GenBank/DDBJ databases">
        <title>Single cell metagenomics reveals metabolic interactions within the superorganism composed of flagellate Streblomastix strix and complex community of Bacteroidetes bacteria on its surface.</title>
        <authorList>
            <person name="Treitli S.C."/>
            <person name="Kolisko M."/>
            <person name="Husnik F."/>
            <person name="Keeling P."/>
            <person name="Hampl V."/>
        </authorList>
    </citation>
    <scope>NUCLEOTIDE SEQUENCE</scope>
    <source>
        <strain evidence="2">STM</strain>
    </source>
</reference>
<feature type="non-terminal residue" evidence="2">
    <location>
        <position position="79"/>
    </location>
</feature>
<feature type="domain" description="Nitrite/Sulfite reductase ferredoxin-like" evidence="1">
    <location>
        <begin position="42"/>
        <end position="77"/>
    </location>
</feature>
<dbReference type="Gene3D" id="3.90.480.20">
    <property type="match status" value="1"/>
</dbReference>
<comment type="caution">
    <text evidence="2">The sequence shown here is derived from an EMBL/GenBank/DDBJ whole genome shotgun (WGS) entry which is preliminary data.</text>
</comment>
<proteinExistence type="predicted"/>
<dbReference type="SUPFAM" id="SSF55124">
    <property type="entry name" value="Nitrite/Sulfite reductase N-terminal domain-like"/>
    <property type="match status" value="1"/>
</dbReference>